<evidence type="ECO:0000313" key="1">
    <source>
        <dbReference type="EMBL" id="CAB4161929.1"/>
    </source>
</evidence>
<protein>
    <submittedName>
        <fullName evidence="1">Uncharacterized protein</fullName>
    </submittedName>
</protein>
<accession>A0A6J5NRE1</accession>
<reference evidence="1" key="1">
    <citation type="submission" date="2020-04" db="EMBL/GenBank/DDBJ databases">
        <authorList>
            <person name="Chiriac C."/>
            <person name="Salcher M."/>
            <person name="Ghai R."/>
            <person name="Kavagutti S V."/>
        </authorList>
    </citation>
    <scope>NUCLEOTIDE SEQUENCE</scope>
</reference>
<sequence length="110" mass="11965">MNKLPHNRMLDYMFPKPTHTYPGGSVEHGSNGETLQVYAAIHLKVPQSGIPALDAMIRESRRMDAILGTLTGDRADGTMDNTPERYTEIAVKQANALLAALEKEEAGGAE</sequence>
<gene>
    <name evidence="1" type="ORF">UFOVP783_7</name>
</gene>
<proteinExistence type="predicted"/>
<name>A0A6J5NRE1_9CAUD</name>
<organism evidence="1">
    <name type="scientific">uncultured Caudovirales phage</name>
    <dbReference type="NCBI Taxonomy" id="2100421"/>
    <lineage>
        <taxon>Viruses</taxon>
        <taxon>Duplodnaviria</taxon>
        <taxon>Heunggongvirae</taxon>
        <taxon>Uroviricota</taxon>
        <taxon>Caudoviricetes</taxon>
        <taxon>Peduoviridae</taxon>
        <taxon>Maltschvirus</taxon>
        <taxon>Maltschvirus maltsch</taxon>
    </lineage>
</organism>
<dbReference type="EMBL" id="LR796738">
    <property type="protein sequence ID" value="CAB4161929.1"/>
    <property type="molecule type" value="Genomic_DNA"/>
</dbReference>